<dbReference type="PANTHER" id="PTHR14085">
    <property type="entry name" value="WD-REPEAT PROTEIN BING4"/>
    <property type="match status" value="1"/>
</dbReference>
<keyword evidence="4" id="KW-0539">Nucleus</keyword>
<evidence type="ECO:0000259" key="5">
    <source>
        <dbReference type="SMART" id="SM01033"/>
    </source>
</evidence>
<evidence type="ECO:0000313" key="7">
    <source>
        <dbReference type="EMBL" id="OQR76631.1"/>
    </source>
</evidence>
<comment type="caution">
    <text evidence="6">The sequence shown here is derived from an EMBL/GenBank/DDBJ whole genome shotgun (WGS) entry which is preliminary data.</text>
</comment>
<dbReference type="GO" id="GO:0000462">
    <property type="term" value="P:maturation of SSU-rRNA from tricistronic rRNA transcript (SSU-rRNA, 5.8S rRNA, LSU-rRNA)"/>
    <property type="evidence" value="ECO:0007669"/>
    <property type="project" value="TreeGrafter"/>
</dbReference>
<keyword evidence="2" id="KW-0853">WD repeat</keyword>
<evidence type="ECO:0000313" key="6">
    <source>
        <dbReference type="EMBL" id="OQR70501.1"/>
    </source>
</evidence>
<accession>A0A1V9XAS5</accession>
<dbReference type="GO" id="GO:0030686">
    <property type="term" value="C:90S preribosome"/>
    <property type="evidence" value="ECO:0007669"/>
    <property type="project" value="TreeGrafter"/>
</dbReference>
<protein>
    <submittedName>
        <fullName evidence="6">WD repeat-containing protein 46-like</fullName>
    </submittedName>
</protein>
<dbReference type="PANTHER" id="PTHR14085:SF3">
    <property type="entry name" value="WD REPEAT-CONTAINING PROTEIN 46"/>
    <property type="match status" value="1"/>
</dbReference>
<dbReference type="GO" id="GO:0032040">
    <property type="term" value="C:small-subunit processome"/>
    <property type="evidence" value="ECO:0007669"/>
    <property type="project" value="TreeGrafter"/>
</dbReference>
<evidence type="ECO:0000256" key="4">
    <source>
        <dbReference type="ARBA" id="ARBA00023242"/>
    </source>
</evidence>
<evidence type="ECO:0000256" key="1">
    <source>
        <dbReference type="ARBA" id="ARBA00004604"/>
    </source>
</evidence>
<keyword evidence="8" id="KW-1185">Reference proteome</keyword>
<evidence type="ECO:0000256" key="2">
    <source>
        <dbReference type="ARBA" id="ARBA00022574"/>
    </source>
</evidence>
<dbReference type="AlphaFoldDB" id="A0A1V9XAS5"/>
<evidence type="ECO:0000313" key="8">
    <source>
        <dbReference type="Proteomes" id="UP000192247"/>
    </source>
</evidence>
<dbReference type="STRING" id="418985.A0A1V9XAS5"/>
<keyword evidence="3" id="KW-0677">Repeat</keyword>
<dbReference type="InterPro" id="IPR012952">
    <property type="entry name" value="BING4_C_dom"/>
</dbReference>
<dbReference type="EMBL" id="MNPL01004596">
    <property type="protein sequence ID" value="OQR76631.1"/>
    <property type="molecule type" value="Genomic_DNA"/>
</dbReference>
<name>A0A1V9XAS5_9ACAR</name>
<sequence>MTAQFCPFEDVLGLAHDNGFDSVLVPGSGEANFDSYEVNTLITSKQRREAEVKMLLNKIQPNMICLHPNRMVSRVDADVLKSKMYYSKRHVLNYR</sequence>
<organism evidence="6 8">
    <name type="scientific">Tropilaelaps mercedesae</name>
    <dbReference type="NCBI Taxonomy" id="418985"/>
    <lineage>
        <taxon>Eukaryota</taxon>
        <taxon>Metazoa</taxon>
        <taxon>Ecdysozoa</taxon>
        <taxon>Arthropoda</taxon>
        <taxon>Chelicerata</taxon>
        <taxon>Arachnida</taxon>
        <taxon>Acari</taxon>
        <taxon>Parasitiformes</taxon>
        <taxon>Mesostigmata</taxon>
        <taxon>Gamasina</taxon>
        <taxon>Dermanyssoidea</taxon>
        <taxon>Laelapidae</taxon>
        <taxon>Tropilaelaps</taxon>
    </lineage>
</organism>
<dbReference type="OrthoDB" id="10251154at2759"/>
<dbReference type="InterPro" id="IPR040315">
    <property type="entry name" value="WDR46/Utp7"/>
</dbReference>
<proteinExistence type="predicted"/>
<dbReference type="Pfam" id="PF08149">
    <property type="entry name" value="BING4CT"/>
    <property type="match status" value="1"/>
</dbReference>
<reference evidence="6 8" key="1">
    <citation type="journal article" date="2017" name="Gigascience">
        <title>Draft genome of the honey bee ectoparasitic mite, Tropilaelaps mercedesae, is shaped by the parasitic life history.</title>
        <authorList>
            <person name="Dong X."/>
            <person name="Armstrong S.D."/>
            <person name="Xia D."/>
            <person name="Makepeace B.L."/>
            <person name="Darby A.C."/>
            <person name="Kadowaki T."/>
        </authorList>
    </citation>
    <scope>NUCLEOTIDE SEQUENCE [LARGE SCALE GENOMIC DNA]</scope>
    <source>
        <strain evidence="6">Wuxi-XJTLU</strain>
    </source>
</reference>
<dbReference type="Proteomes" id="UP000192247">
    <property type="component" value="Unassembled WGS sequence"/>
</dbReference>
<dbReference type="EMBL" id="MNPL01017343">
    <property type="protein sequence ID" value="OQR70501.1"/>
    <property type="molecule type" value="Genomic_DNA"/>
</dbReference>
<feature type="domain" description="BING4 C-terminal" evidence="5">
    <location>
        <begin position="1"/>
        <end position="68"/>
    </location>
</feature>
<comment type="subcellular location">
    <subcellularLocation>
        <location evidence="1">Nucleus</location>
        <location evidence="1">Nucleolus</location>
    </subcellularLocation>
</comment>
<gene>
    <name evidence="7" type="ORF">BIW11_07658</name>
    <name evidence="6" type="ORF">BIW11_11597</name>
</gene>
<dbReference type="InParanoid" id="A0A1V9XAS5"/>
<evidence type="ECO:0000256" key="3">
    <source>
        <dbReference type="ARBA" id="ARBA00022737"/>
    </source>
</evidence>
<dbReference type="SMART" id="SM01033">
    <property type="entry name" value="BING4CT"/>
    <property type="match status" value="1"/>
</dbReference>